<proteinExistence type="predicted"/>
<gene>
    <name evidence="2" type="ORF">Tco_1070284</name>
</gene>
<protein>
    <submittedName>
        <fullName evidence="2">Uncharacterized protein</fullName>
    </submittedName>
</protein>
<organism evidence="2 3">
    <name type="scientific">Tanacetum coccineum</name>
    <dbReference type="NCBI Taxonomy" id="301880"/>
    <lineage>
        <taxon>Eukaryota</taxon>
        <taxon>Viridiplantae</taxon>
        <taxon>Streptophyta</taxon>
        <taxon>Embryophyta</taxon>
        <taxon>Tracheophyta</taxon>
        <taxon>Spermatophyta</taxon>
        <taxon>Magnoliopsida</taxon>
        <taxon>eudicotyledons</taxon>
        <taxon>Gunneridae</taxon>
        <taxon>Pentapetalae</taxon>
        <taxon>asterids</taxon>
        <taxon>campanulids</taxon>
        <taxon>Asterales</taxon>
        <taxon>Asteraceae</taxon>
        <taxon>Asteroideae</taxon>
        <taxon>Anthemideae</taxon>
        <taxon>Anthemidinae</taxon>
        <taxon>Tanacetum</taxon>
    </lineage>
</organism>
<feature type="compositionally biased region" description="Basic residues" evidence="1">
    <location>
        <begin position="1"/>
        <end position="10"/>
    </location>
</feature>
<feature type="region of interest" description="Disordered" evidence="1">
    <location>
        <begin position="41"/>
        <end position="60"/>
    </location>
</feature>
<feature type="region of interest" description="Disordered" evidence="1">
    <location>
        <begin position="1"/>
        <end position="27"/>
    </location>
</feature>
<sequence length="105" mass="11714">MVGLTYKRKNVGYAGNGNTNAGRSNKNQIATTGNRMVQQIEANDQTNQRVPQTESNPGKKHMLLAMKDEAGSNLNDEENDFMLTIHYEDDSLKELNAVVIMMARI</sequence>
<feature type="compositionally biased region" description="Polar residues" evidence="1">
    <location>
        <begin position="41"/>
        <end position="56"/>
    </location>
</feature>
<dbReference type="Proteomes" id="UP001151760">
    <property type="component" value="Unassembled WGS sequence"/>
</dbReference>
<reference evidence="2" key="1">
    <citation type="journal article" date="2022" name="Int. J. Mol. Sci.">
        <title>Draft Genome of Tanacetum Coccineum: Genomic Comparison of Closely Related Tanacetum-Family Plants.</title>
        <authorList>
            <person name="Yamashiro T."/>
            <person name="Shiraishi A."/>
            <person name="Nakayama K."/>
            <person name="Satake H."/>
        </authorList>
    </citation>
    <scope>NUCLEOTIDE SEQUENCE</scope>
</reference>
<evidence type="ECO:0000313" key="3">
    <source>
        <dbReference type="Proteomes" id="UP001151760"/>
    </source>
</evidence>
<feature type="compositionally biased region" description="Polar residues" evidence="1">
    <location>
        <begin position="16"/>
        <end position="27"/>
    </location>
</feature>
<name>A0ABQ5HMQ6_9ASTR</name>
<dbReference type="EMBL" id="BQNB010019742">
    <property type="protein sequence ID" value="GJT88567.1"/>
    <property type="molecule type" value="Genomic_DNA"/>
</dbReference>
<comment type="caution">
    <text evidence="2">The sequence shown here is derived from an EMBL/GenBank/DDBJ whole genome shotgun (WGS) entry which is preliminary data.</text>
</comment>
<accession>A0ABQ5HMQ6</accession>
<keyword evidence="3" id="KW-1185">Reference proteome</keyword>
<reference evidence="2" key="2">
    <citation type="submission" date="2022-01" db="EMBL/GenBank/DDBJ databases">
        <authorList>
            <person name="Yamashiro T."/>
            <person name="Shiraishi A."/>
            <person name="Satake H."/>
            <person name="Nakayama K."/>
        </authorList>
    </citation>
    <scope>NUCLEOTIDE SEQUENCE</scope>
</reference>
<evidence type="ECO:0000256" key="1">
    <source>
        <dbReference type="SAM" id="MobiDB-lite"/>
    </source>
</evidence>
<evidence type="ECO:0000313" key="2">
    <source>
        <dbReference type="EMBL" id="GJT88567.1"/>
    </source>
</evidence>